<proteinExistence type="inferred from homology"/>
<protein>
    <submittedName>
        <fullName evidence="5">Uncharacterized protein</fullName>
    </submittedName>
</protein>
<sequence>MPSTFEDHWINEQVASAEVSQLEDCAIAVDASYYLQLFLDNVPYHEPLLPALGGLTGIQSHIEHDLDSWKANKTIPFFIFNGQSIEGEDDVSVQRGKRAIAGTDEAWGLYFQSQANEAVTAFGSHRGAYPVHNLFPLLQGILKRRGLHFLVPPFNASAQLAYFDMIDSDQCSAIMGSQELLLYPIKDHVIRFIDWDAGTFTAISKKGIIRTLGVTEALFIDALLMAGTTFLPTFPPLKEPQITVRQPPSVQDAVNMLRTSEKSVANACNSFNDILSKSRDPNWLQKYRKARMSIDHFIYVDESGEIKVHNYETLTRDNWEYLGYQLPAELFHYLNTGLIGARMLSWITHGQIVIYPTLDGVKSEEYRHLVTNQLMPLREAALSLLFPRLHRGIQYKAITVKVWYDEKYSHKIEYRSQENQALNKVHTWNLNSAAAKKHYPDAKHGSVIFEVTALKNPDFVKSTIAKEKVKGIASADLISSITLWRFLHLRGYVDDSHQLTSWGQALATSLEALKPTVEKHNQVPGLYEAVLLAYELLRFNLLNTRNQHPELNGLPMNGTDDDKASLLLISRCAILLKLRHQANGYTGPLSKNFLCFRSLSSSIREADRDLIEAIVASLLLFAQAERERDDYLEIGQRLAFAIREIMMDCMLTSSRLPFLSDTDVALGIAVKTLLDDIHPNETAEQKAVKKQEFPGTFVPYATHFFEDLEIAFNFFDALHAGVKTLKNEVTAADRGAWDKAALYLQQRR</sequence>
<evidence type="ECO:0000256" key="2">
    <source>
        <dbReference type="ARBA" id="ARBA00024023"/>
    </source>
</evidence>
<feature type="domain" description="Post-transcriptional regulator MKT1 C-terminal" evidence="3">
    <location>
        <begin position="649"/>
        <end position="745"/>
    </location>
</feature>
<dbReference type="GO" id="GO:0006417">
    <property type="term" value="P:regulation of translation"/>
    <property type="evidence" value="ECO:0007669"/>
    <property type="project" value="UniProtKB-KW"/>
</dbReference>
<dbReference type="InterPro" id="IPR022039">
    <property type="entry name" value="MKT1_C"/>
</dbReference>
<evidence type="ECO:0000256" key="1">
    <source>
        <dbReference type="ARBA" id="ARBA00022845"/>
    </source>
</evidence>
<evidence type="ECO:0000313" key="6">
    <source>
        <dbReference type="Proteomes" id="UP001369815"/>
    </source>
</evidence>
<comment type="similarity">
    <text evidence="2">Belongs to the XPG/RAD2 endonuclease family.</text>
</comment>
<comment type="caution">
    <text evidence="5">The sequence shown here is derived from an EMBL/GenBank/DDBJ whole genome shotgun (WGS) entry which is preliminary data.</text>
</comment>
<dbReference type="AlphaFoldDB" id="A0AAX6MGW8"/>
<keyword evidence="1" id="KW-0810">Translation regulation</keyword>
<name>A0AAX6MGW8_9PEZI</name>
<dbReference type="Pfam" id="PF12246">
    <property type="entry name" value="MKT1_C"/>
    <property type="match status" value="2"/>
</dbReference>
<dbReference type="SUPFAM" id="SSF88723">
    <property type="entry name" value="PIN domain-like"/>
    <property type="match status" value="1"/>
</dbReference>
<gene>
    <name evidence="5" type="ORF">Daesc_006380</name>
</gene>
<dbReference type="GO" id="GO:0003730">
    <property type="term" value="F:mRNA 3'-UTR binding"/>
    <property type="evidence" value="ECO:0007669"/>
    <property type="project" value="TreeGrafter"/>
</dbReference>
<dbReference type="Proteomes" id="UP001369815">
    <property type="component" value="Unassembled WGS sequence"/>
</dbReference>
<evidence type="ECO:0000313" key="5">
    <source>
        <dbReference type="EMBL" id="KAK6951855.1"/>
    </source>
</evidence>
<accession>A0AAX6MGW8</accession>
<dbReference type="Pfam" id="PF12247">
    <property type="entry name" value="MKT1_N"/>
    <property type="match status" value="1"/>
</dbReference>
<dbReference type="InterPro" id="IPR022040">
    <property type="entry name" value="MKT1_N"/>
</dbReference>
<dbReference type="PRINTS" id="PR00853">
    <property type="entry name" value="XPGRADSUPER"/>
</dbReference>
<dbReference type="InterPro" id="IPR029060">
    <property type="entry name" value="PIN-like_dom_sf"/>
</dbReference>
<dbReference type="EMBL" id="JBANMG010000006">
    <property type="protein sequence ID" value="KAK6951855.1"/>
    <property type="molecule type" value="Genomic_DNA"/>
</dbReference>
<dbReference type="PANTHER" id="PTHR11081">
    <property type="entry name" value="FLAP ENDONUCLEASE FAMILY MEMBER"/>
    <property type="match status" value="1"/>
</dbReference>
<evidence type="ECO:0000259" key="3">
    <source>
        <dbReference type="Pfam" id="PF12246"/>
    </source>
</evidence>
<reference evidence="5 6" key="1">
    <citation type="journal article" date="2024" name="Front Chem Biol">
        <title>Unveiling the potential of Daldinia eschscholtzii MFLUCC 19-0629 through bioactivity and bioinformatics studies for enhanced sustainable agriculture production.</title>
        <authorList>
            <person name="Brooks S."/>
            <person name="Weaver J.A."/>
            <person name="Klomchit A."/>
            <person name="Alharthi S.A."/>
            <person name="Onlamun T."/>
            <person name="Nurani R."/>
            <person name="Vong T.K."/>
            <person name="Alberti F."/>
            <person name="Greco C."/>
        </authorList>
    </citation>
    <scope>NUCLEOTIDE SEQUENCE [LARGE SCALE GENOMIC DNA]</scope>
    <source>
        <strain evidence="5">MFLUCC 19-0629</strain>
    </source>
</reference>
<keyword evidence="6" id="KW-1185">Reference proteome</keyword>
<dbReference type="PANTHER" id="PTHR11081:SF32">
    <property type="entry name" value="POST-TRANSCRIPTIONAL REGULATOR MKT1"/>
    <property type="match status" value="1"/>
</dbReference>
<feature type="domain" description="Post-transcriptional regulator MKT1 C-terminal" evidence="3">
    <location>
        <begin position="485"/>
        <end position="641"/>
    </location>
</feature>
<dbReference type="InterPro" id="IPR006084">
    <property type="entry name" value="XPG/Rad2"/>
</dbReference>
<organism evidence="5 6">
    <name type="scientific">Daldinia eschscholtzii</name>
    <dbReference type="NCBI Taxonomy" id="292717"/>
    <lineage>
        <taxon>Eukaryota</taxon>
        <taxon>Fungi</taxon>
        <taxon>Dikarya</taxon>
        <taxon>Ascomycota</taxon>
        <taxon>Pezizomycotina</taxon>
        <taxon>Sordariomycetes</taxon>
        <taxon>Xylariomycetidae</taxon>
        <taxon>Xylariales</taxon>
        <taxon>Hypoxylaceae</taxon>
        <taxon>Daldinia</taxon>
    </lineage>
</organism>
<dbReference type="CDD" id="cd09902">
    <property type="entry name" value="H3TH_MKT1"/>
    <property type="match status" value="1"/>
</dbReference>
<dbReference type="CDD" id="cd09858">
    <property type="entry name" value="PIN_MKT1"/>
    <property type="match status" value="1"/>
</dbReference>
<dbReference type="Gene3D" id="3.40.50.1010">
    <property type="entry name" value="5'-nuclease"/>
    <property type="match status" value="1"/>
</dbReference>
<feature type="domain" description="Post-transcriptional regulator MKT1 N-terminal" evidence="4">
    <location>
        <begin position="316"/>
        <end position="404"/>
    </location>
</feature>
<evidence type="ECO:0000259" key="4">
    <source>
        <dbReference type="Pfam" id="PF12247"/>
    </source>
</evidence>
<dbReference type="InterPro" id="IPR037314">
    <property type="entry name" value="MKT1_H3TH"/>
</dbReference>